<evidence type="ECO:0000313" key="3">
    <source>
        <dbReference type="EMBL" id="GMR31664.1"/>
    </source>
</evidence>
<keyword evidence="2" id="KW-0472">Membrane</keyword>
<comment type="caution">
    <text evidence="3">The sequence shown here is derived from an EMBL/GenBank/DDBJ whole genome shotgun (WGS) entry which is preliminary data.</text>
</comment>
<evidence type="ECO:0000256" key="2">
    <source>
        <dbReference type="SAM" id="Phobius"/>
    </source>
</evidence>
<evidence type="ECO:0000256" key="1">
    <source>
        <dbReference type="ARBA" id="ARBA00006803"/>
    </source>
</evidence>
<gene>
    <name evidence="3" type="ORF">PMAYCL1PPCAC_01859</name>
</gene>
<dbReference type="Pfam" id="PF03125">
    <property type="entry name" value="Sre"/>
    <property type="match status" value="1"/>
</dbReference>
<evidence type="ECO:0008006" key="5">
    <source>
        <dbReference type="Google" id="ProtNLM"/>
    </source>
</evidence>
<sequence length="146" mass="17242">ISGYTPFIINIGYLATILSCSVSGFFYAYVKNARQLKLLTKSRISFAHYTVDRSFQIRENVMLMKYIIHFILPSAIISSPCFLCFAYNSYGREEWLVSRSIAYALWDLFFVIFRVIYLHREITKHPLIFKEFRKLGIVQIFQRTQV</sequence>
<name>A0AAN4Z1K4_9BILA</name>
<accession>A0AAN4Z1K4</accession>
<dbReference type="Proteomes" id="UP001328107">
    <property type="component" value="Unassembled WGS sequence"/>
</dbReference>
<feature type="transmembrane region" description="Helical" evidence="2">
    <location>
        <begin position="100"/>
        <end position="117"/>
    </location>
</feature>
<keyword evidence="2" id="KW-0812">Transmembrane</keyword>
<organism evidence="3 4">
    <name type="scientific">Pristionchus mayeri</name>
    <dbReference type="NCBI Taxonomy" id="1317129"/>
    <lineage>
        <taxon>Eukaryota</taxon>
        <taxon>Metazoa</taxon>
        <taxon>Ecdysozoa</taxon>
        <taxon>Nematoda</taxon>
        <taxon>Chromadorea</taxon>
        <taxon>Rhabditida</taxon>
        <taxon>Rhabditina</taxon>
        <taxon>Diplogasteromorpha</taxon>
        <taxon>Diplogasteroidea</taxon>
        <taxon>Neodiplogasteridae</taxon>
        <taxon>Pristionchus</taxon>
    </lineage>
</organism>
<dbReference type="PANTHER" id="PTHR47521:SF7">
    <property type="entry name" value="SERPENTINE RECEPTOR CLASS EPSILON-6"/>
    <property type="match status" value="1"/>
</dbReference>
<dbReference type="GO" id="GO:0007606">
    <property type="term" value="P:sensory perception of chemical stimulus"/>
    <property type="evidence" value="ECO:0007669"/>
    <property type="project" value="InterPro"/>
</dbReference>
<dbReference type="AlphaFoldDB" id="A0AAN4Z1K4"/>
<feature type="transmembrane region" description="Helical" evidence="2">
    <location>
        <begin position="6"/>
        <end position="30"/>
    </location>
</feature>
<dbReference type="InterPro" id="IPR052860">
    <property type="entry name" value="NRL-GPCR1"/>
</dbReference>
<protein>
    <recommendedName>
        <fullName evidence="5">G protein-coupled receptor</fullName>
    </recommendedName>
</protein>
<dbReference type="EMBL" id="BTRK01000001">
    <property type="protein sequence ID" value="GMR31664.1"/>
    <property type="molecule type" value="Genomic_DNA"/>
</dbReference>
<dbReference type="GO" id="GO:0016020">
    <property type="term" value="C:membrane"/>
    <property type="evidence" value="ECO:0007669"/>
    <property type="project" value="InterPro"/>
</dbReference>
<dbReference type="InterPro" id="IPR004151">
    <property type="entry name" value="7TM_GPCR_serpentine_rcpt_Sre"/>
</dbReference>
<dbReference type="PANTHER" id="PTHR47521">
    <property type="entry name" value="SERPENTINE RECEPTOR, CLASS E (EPSILON)-RELATED"/>
    <property type="match status" value="1"/>
</dbReference>
<feature type="non-terminal residue" evidence="3">
    <location>
        <position position="1"/>
    </location>
</feature>
<proteinExistence type="inferred from homology"/>
<feature type="transmembrane region" description="Helical" evidence="2">
    <location>
        <begin position="66"/>
        <end position="88"/>
    </location>
</feature>
<keyword evidence="2" id="KW-1133">Transmembrane helix</keyword>
<keyword evidence="4" id="KW-1185">Reference proteome</keyword>
<evidence type="ECO:0000313" key="4">
    <source>
        <dbReference type="Proteomes" id="UP001328107"/>
    </source>
</evidence>
<comment type="similarity">
    <text evidence="1">Belongs to the nematode receptor-like protein sre family.</text>
</comment>
<reference evidence="4" key="1">
    <citation type="submission" date="2022-10" db="EMBL/GenBank/DDBJ databases">
        <title>Genome assembly of Pristionchus species.</title>
        <authorList>
            <person name="Yoshida K."/>
            <person name="Sommer R.J."/>
        </authorList>
    </citation>
    <scope>NUCLEOTIDE SEQUENCE [LARGE SCALE GENOMIC DNA]</scope>
    <source>
        <strain evidence="4">RS5460</strain>
    </source>
</reference>